<dbReference type="InterPro" id="IPR001466">
    <property type="entry name" value="Beta-lactam-related"/>
</dbReference>
<dbReference type="InterPro" id="IPR012338">
    <property type="entry name" value="Beta-lactam/transpept-like"/>
</dbReference>
<evidence type="ECO:0000256" key="4">
    <source>
        <dbReference type="ARBA" id="ARBA00022801"/>
    </source>
</evidence>
<organism evidence="9 10">
    <name type="scientific">Marinigracilibium pacificum</name>
    <dbReference type="NCBI Taxonomy" id="2729599"/>
    <lineage>
        <taxon>Bacteria</taxon>
        <taxon>Pseudomonadati</taxon>
        <taxon>Bacteroidota</taxon>
        <taxon>Cytophagia</taxon>
        <taxon>Cytophagales</taxon>
        <taxon>Flammeovirgaceae</taxon>
        <taxon>Marinigracilibium</taxon>
    </lineage>
</organism>
<evidence type="ECO:0000256" key="6">
    <source>
        <dbReference type="SAM" id="SignalP"/>
    </source>
</evidence>
<keyword evidence="6" id="KW-0732">Signal</keyword>
<dbReference type="GO" id="GO:0004563">
    <property type="term" value="F:beta-N-acetylhexosaminidase activity"/>
    <property type="evidence" value="ECO:0007669"/>
    <property type="project" value="UniProtKB-EC"/>
</dbReference>
<keyword evidence="5" id="KW-0326">Glycosidase</keyword>
<dbReference type="InterPro" id="IPR050226">
    <property type="entry name" value="NagZ_Beta-hexosaminidase"/>
</dbReference>
<feature type="chain" id="PRO_5032746994" description="beta-N-acetylhexosaminidase" evidence="6">
    <location>
        <begin position="24"/>
        <end position="969"/>
    </location>
</feature>
<feature type="signal peptide" evidence="6">
    <location>
        <begin position="1"/>
        <end position="23"/>
    </location>
</feature>
<dbReference type="InterPro" id="IPR036881">
    <property type="entry name" value="Glyco_hydro_3_C_sf"/>
</dbReference>
<dbReference type="InterPro" id="IPR036962">
    <property type="entry name" value="Glyco_hydro_3_N_sf"/>
</dbReference>
<dbReference type="InterPro" id="IPR017853">
    <property type="entry name" value="GH"/>
</dbReference>
<feature type="domain" description="Beta-lactamase-related" evidence="7">
    <location>
        <begin position="580"/>
        <end position="942"/>
    </location>
</feature>
<evidence type="ECO:0000313" key="9">
    <source>
        <dbReference type="EMBL" id="NMM50460.1"/>
    </source>
</evidence>
<dbReference type="SUPFAM" id="SSF51445">
    <property type="entry name" value="(Trans)glycosidases"/>
    <property type="match status" value="1"/>
</dbReference>
<evidence type="ECO:0000256" key="1">
    <source>
        <dbReference type="ARBA" id="ARBA00001231"/>
    </source>
</evidence>
<sequence>MKNLKRTILLVLTILFSVNPGFSQDEKIEEIIQSLSLKEKIGQLFIVPVYPTRNQEHIDSVNYYIDSLNIGGVIYFQGTSAQLESLQGKLSRSKIPLIHSMDAEWGPAMRIRDTYRLPYAMTLGATSDSSMAYEYGRLAGAKLKYMGINVSYAPVIDINNNPDNPVIGFRSFGEDKEVVASFGYEYARGLIDEGVMPVFKHFPGHGDTDADSHKDLITLPYDYNRLDSVELYPYKRLKDLDQAGIMIGHLAVPSFTGNDIPASISPEIITGLLKDSLKISGIVYSDAMDMEGALKYAPTGELEWRALVAGTDFLLMSKNVLKAIDFIIKKVEEAPYYEKLIDEHLYRVLKYKSGINQYDYSYKSDIANKIEYEYKVYERKVLEKAVTVLGSEGVIPFKDLNNKKTAFVQLRNSGSGSNVYNEILKYDSVDFYFISKDKKINGELLNKLNQYDRLVIHHDGLWMSAAAKFDLTTTDIENTDKFLNLNPEKVLLLSGNVYSLKLLDPQNKFDAIIVTYQGRDSGEKIAVETLYGGISASGKLPVSLNGFKIGQGIKTAKLRLGYKFPEQYDFDSYEINSKVDSIVRLAIDSSAFPGCQILVAYKGDIIYHNAFGFHTYDNLKSVNISDVYDIASITKVTSALPLLMKLIDEGKVNLDDKFSKYYSYYENSPIGNATIREILAHNARLKSWIPYYKEAQRKNGKWRWRTFKNKPSNRFPTKIGENLYMHKSFKKRYVYKGIKKAPLNETPGYVYSGLSFYLWPDIIKNYYGVRIDTALYNSFTNKLGATTLTYNPLERNINLSRIVPTEKDNYFRNELIHGIVHDEGAIIMEGLSSNAGLFSNSLDLAKMMQMYQNFGSYGGEQLISEQTVREFTKCQYCDEGNRRGLGFDKPLLEDKWRGTPSPDAGDNSFGHTGYTGTFAWADPDNELLFIFLSNRVYPTRENKNLFMMNVRPAIHQVFYDQLKKISSEN</sequence>
<dbReference type="Gene3D" id="3.40.710.10">
    <property type="entry name" value="DD-peptidase/beta-lactamase superfamily"/>
    <property type="match status" value="1"/>
</dbReference>
<dbReference type="GO" id="GO:0009254">
    <property type="term" value="P:peptidoglycan turnover"/>
    <property type="evidence" value="ECO:0007669"/>
    <property type="project" value="TreeGrafter"/>
</dbReference>
<dbReference type="PANTHER" id="PTHR30480:SF13">
    <property type="entry name" value="BETA-HEXOSAMINIDASE"/>
    <property type="match status" value="1"/>
</dbReference>
<dbReference type="Gene3D" id="3.20.20.300">
    <property type="entry name" value="Glycoside hydrolase, family 3, N-terminal domain"/>
    <property type="match status" value="1"/>
</dbReference>
<dbReference type="AlphaFoldDB" id="A0A848J7J7"/>
<dbReference type="EMBL" id="JABBNU010000013">
    <property type="protein sequence ID" value="NMM50460.1"/>
    <property type="molecule type" value="Genomic_DNA"/>
</dbReference>
<dbReference type="PANTHER" id="PTHR30480">
    <property type="entry name" value="BETA-HEXOSAMINIDASE-RELATED"/>
    <property type="match status" value="1"/>
</dbReference>
<dbReference type="Pfam" id="PF00933">
    <property type="entry name" value="Glyco_hydro_3"/>
    <property type="match status" value="1"/>
</dbReference>
<dbReference type="Proteomes" id="UP000559010">
    <property type="component" value="Unassembled WGS sequence"/>
</dbReference>
<keyword evidence="10" id="KW-1185">Reference proteome</keyword>
<gene>
    <name evidence="9" type="ORF">HH304_18770</name>
</gene>
<proteinExistence type="inferred from homology"/>
<comment type="catalytic activity">
    <reaction evidence="1">
        <text>Hydrolysis of terminal non-reducing N-acetyl-D-hexosamine residues in N-acetyl-beta-D-hexosaminides.</text>
        <dbReference type="EC" id="3.2.1.52"/>
    </reaction>
</comment>
<evidence type="ECO:0000259" key="7">
    <source>
        <dbReference type="Pfam" id="PF00144"/>
    </source>
</evidence>
<name>A0A848J7J7_9BACT</name>
<evidence type="ECO:0000256" key="2">
    <source>
        <dbReference type="ARBA" id="ARBA00005336"/>
    </source>
</evidence>
<dbReference type="SUPFAM" id="SSF56601">
    <property type="entry name" value="beta-lactamase/transpeptidase-like"/>
    <property type="match status" value="1"/>
</dbReference>
<dbReference type="GO" id="GO:0005975">
    <property type="term" value="P:carbohydrate metabolic process"/>
    <property type="evidence" value="ECO:0007669"/>
    <property type="project" value="InterPro"/>
</dbReference>
<feature type="domain" description="Glycoside hydrolase family 3 N-terminal" evidence="8">
    <location>
        <begin position="37"/>
        <end position="350"/>
    </location>
</feature>
<dbReference type="EC" id="3.2.1.52" evidence="3"/>
<dbReference type="Pfam" id="PF00144">
    <property type="entry name" value="Beta-lactamase"/>
    <property type="match status" value="1"/>
</dbReference>
<evidence type="ECO:0000313" key="10">
    <source>
        <dbReference type="Proteomes" id="UP000559010"/>
    </source>
</evidence>
<comment type="similarity">
    <text evidence="2">Belongs to the glycosyl hydrolase 3 family.</text>
</comment>
<protein>
    <recommendedName>
        <fullName evidence="3">beta-N-acetylhexosaminidase</fullName>
        <ecNumber evidence="3">3.2.1.52</ecNumber>
    </recommendedName>
</protein>
<evidence type="ECO:0000256" key="5">
    <source>
        <dbReference type="ARBA" id="ARBA00023295"/>
    </source>
</evidence>
<comment type="caution">
    <text evidence="9">The sequence shown here is derived from an EMBL/GenBank/DDBJ whole genome shotgun (WGS) entry which is preliminary data.</text>
</comment>
<dbReference type="InterPro" id="IPR001764">
    <property type="entry name" value="Glyco_hydro_3_N"/>
</dbReference>
<evidence type="ECO:0000256" key="3">
    <source>
        <dbReference type="ARBA" id="ARBA00012663"/>
    </source>
</evidence>
<accession>A0A848J7J7</accession>
<evidence type="ECO:0000259" key="8">
    <source>
        <dbReference type="Pfam" id="PF00933"/>
    </source>
</evidence>
<reference evidence="9 10" key="1">
    <citation type="submission" date="2020-04" db="EMBL/GenBank/DDBJ databases">
        <title>Flammeovirgaceae bacterium KN852 isolated from deep sea.</title>
        <authorList>
            <person name="Zhang D.-C."/>
        </authorList>
    </citation>
    <scope>NUCLEOTIDE SEQUENCE [LARGE SCALE GENOMIC DNA]</scope>
    <source>
        <strain evidence="9 10">KN852</strain>
    </source>
</reference>
<keyword evidence="4 9" id="KW-0378">Hydrolase</keyword>
<dbReference type="RefSeq" id="WP_169684827.1">
    <property type="nucleotide sequence ID" value="NZ_JABBNU010000013.1"/>
</dbReference>
<dbReference type="Gene3D" id="3.40.50.1700">
    <property type="entry name" value="Glycoside hydrolase family 3 C-terminal domain"/>
    <property type="match status" value="1"/>
</dbReference>